<reference evidence="2 3" key="1">
    <citation type="submission" date="2017-09" db="EMBL/GenBank/DDBJ databases">
        <title>Biodiversity and function of Thalassospira species in the particle-attached aromatic-hydrocarbon-degrading consortia from the surface seawater of the South China Sea.</title>
        <authorList>
            <person name="Dong C."/>
            <person name="Liu R."/>
            <person name="Shao Z."/>
        </authorList>
    </citation>
    <scope>NUCLEOTIDE SEQUENCE [LARGE SCALE GENOMIC DNA]</scope>
    <source>
        <strain evidence="2 3">CSC1P2</strain>
    </source>
</reference>
<name>A0A2N3KH23_9PROT</name>
<dbReference type="Gene3D" id="3.40.50.300">
    <property type="entry name" value="P-loop containing nucleotide triphosphate hydrolases"/>
    <property type="match status" value="1"/>
</dbReference>
<sequence>MTIPFEKPEITRNWVHSLMHGMLAAVEVGKPTGPNIHTVVLRLKDAVKELAGKETDTPPNRAWNWAARTLTYAAGDILAHAQCLAPLSVNKEEALETFLEASMQFGNGQAQLDQATLRAPALSAVFEPARKALPNLLLTSTTGDNLEFDSLQTRFDHALQSASNRVICEDPTYFKPIEEALVSIGGEAARREADWARHNFWISSQFTDEPVFSPNADETVPFAAVYLRLRCFWNEEIAIETDDRERGEIQRTAHVSNLHEALHDWLKGDARKDAVRVIAGGPGCGKSSFARAFAHEVAQDSLKHRVALIRLQYTHLTGELDHDIAAYFHKFNSLVSPKGNPGLPESPLEWRKEDAAPLLLIFDGLDELTADAGDAETYARAFLLSLDRMLSPLNRDGPAVRAVVLGRNIACEQAMKAANLPLPTMLNVAPIAPMTRQICLLGKAPPKDRQDLFDPNNLMQKDQRETYWQQWAQAWALDADNIPEPVTHKSMSALNLEPLLLHLLINSKYCGAEWQQAAANRNLVYEDILEKIYERNKDKGHFASHNISRKDFFDLMEVLGLAAWRGNGRTGNEREFRTVRKLHLRKEKHFKSIHAASLKSVALNVHTRHGGNSDDDGFEFIHKSFGEFLAARGLLSHARRLADKVVEDEDLEQLAEQWSELIKGAELTPYIIEFLYDEARHRLTPTKAVEIKEGLTEMLNWVIEHGLPVPKAFSILKWRTLETYQRCAESALLATASASACIIPIDQKKSDACPSPTIDININVFPDSAIAFVSRLTFSQNMVARSVFRRINLSGTDLNRVNLSDANLSGADLNGADLSEANLSEADLSEANLIGADLIGADLSMANLSMANLDGADVSSADLRGSDLSSADLRETDLSGADLS</sequence>
<evidence type="ECO:0000313" key="2">
    <source>
        <dbReference type="EMBL" id="PKR49753.1"/>
    </source>
</evidence>
<dbReference type="InterPro" id="IPR027417">
    <property type="entry name" value="P-loop_NTPase"/>
</dbReference>
<dbReference type="EMBL" id="NWTK01000018">
    <property type="protein sequence ID" value="PKR49753.1"/>
    <property type="molecule type" value="Genomic_DNA"/>
</dbReference>
<dbReference type="Pfam" id="PF00805">
    <property type="entry name" value="Pentapeptide"/>
    <property type="match status" value="2"/>
</dbReference>
<dbReference type="AlphaFoldDB" id="A0A2N3KH23"/>
<dbReference type="Pfam" id="PF05729">
    <property type="entry name" value="NACHT"/>
    <property type="match status" value="1"/>
</dbReference>
<dbReference type="SUPFAM" id="SSF52540">
    <property type="entry name" value="P-loop containing nucleoside triphosphate hydrolases"/>
    <property type="match status" value="1"/>
</dbReference>
<protein>
    <recommendedName>
        <fullName evidence="1">NACHT domain-containing protein</fullName>
    </recommendedName>
</protein>
<dbReference type="PANTHER" id="PTHR14136:SF17">
    <property type="entry name" value="BTB_POZ DOMAIN-CONTAINING PROTEIN KCTD9"/>
    <property type="match status" value="1"/>
</dbReference>
<accession>A0A2N3KH23</accession>
<evidence type="ECO:0000259" key="1">
    <source>
        <dbReference type="Pfam" id="PF05729"/>
    </source>
</evidence>
<dbReference type="Proteomes" id="UP000233597">
    <property type="component" value="Unassembled WGS sequence"/>
</dbReference>
<dbReference type="InterPro" id="IPR001646">
    <property type="entry name" value="5peptide_repeat"/>
</dbReference>
<dbReference type="InterPro" id="IPR007111">
    <property type="entry name" value="NACHT_NTPase"/>
</dbReference>
<feature type="domain" description="NACHT" evidence="1">
    <location>
        <begin position="277"/>
        <end position="377"/>
    </location>
</feature>
<evidence type="ECO:0000313" key="3">
    <source>
        <dbReference type="Proteomes" id="UP000233597"/>
    </source>
</evidence>
<proteinExistence type="predicted"/>
<dbReference type="PANTHER" id="PTHR14136">
    <property type="entry name" value="BTB_POZ DOMAIN-CONTAINING PROTEIN KCTD9"/>
    <property type="match status" value="1"/>
</dbReference>
<organism evidence="2 3">
    <name type="scientific">Thalassospira marina</name>
    <dbReference type="NCBI Taxonomy" id="2048283"/>
    <lineage>
        <taxon>Bacteria</taxon>
        <taxon>Pseudomonadati</taxon>
        <taxon>Pseudomonadota</taxon>
        <taxon>Alphaproteobacteria</taxon>
        <taxon>Rhodospirillales</taxon>
        <taxon>Thalassospiraceae</taxon>
        <taxon>Thalassospira</taxon>
    </lineage>
</organism>
<gene>
    <name evidence="2" type="ORF">COO20_22295</name>
</gene>
<comment type="caution">
    <text evidence="2">The sequence shown here is derived from an EMBL/GenBank/DDBJ whole genome shotgun (WGS) entry which is preliminary data.</text>
</comment>
<dbReference type="Gene3D" id="2.160.20.80">
    <property type="entry name" value="E3 ubiquitin-protein ligase SopA"/>
    <property type="match status" value="1"/>
</dbReference>
<dbReference type="SUPFAM" id="SSF141571">
    <property type="entry name" value="Pentapeptide repeat-like"/>
    <property type="match status" value="1"/>
</dbReference>
<dbReference type="RefSeq" id="WP_114281412.1">
    <property type="nucleotide sequence ID" value="NZ_NWTK01000018.1"/>
</dbReference>
<dbReference type="OrthoDB" id="473122at2"/>
<dbReference type="InterPro" id="IPR051082">
    <property type="entry name" value="Pentapeptide-BTB/POZ_domain"/>
</dbReference>
<feature type="non-terminal residue" evidence="2">
    <location>
        <position position="884"/>
    </location>
</feature>